<evidence type="ECO:0000313" key="8">
    <source>
        <dbReference type="EMBL" id="TID24516.1"/>
    </source>
</evidence>
<dbReference type="AlphaFoldDB" id="A0A4Z1PGW5"/>
<dbReference type="OrthoDB" id="28335at2759"/>
<protein>
    <submittedName>
        <fullName evidence="8">TAFII28-domain-containing protein</fullName>
    </submittedName>
</protein>
<dbReference type="Proteomes" id="UP000298493">
    <property type="component" value="Unassembled WGS sequence"/>
</dbReference>
<reference evidence="8 9" key="1">
    <citation type="submission" date="2019-04" db="EMBL/GenBank/DDBJ databases">
        <title>High contiguity whole genome sequence and gene annotation resource for two Venturia nashicola isolates.</title>
        <authorList>
            <person name="Prokchorchik M."/>
            <person name="Won K."/>
            <person name="Lee Y."/>
            <person name="Choi E.D."/>
            <person name="Segonzac C."/>
            <person name="Sohn K.H."/>
        </authorList>
    </citation>
    <scope>NUCLEOTIDE SEQUENCE [LARGE SCALE GENOMIC DNA]</scope>
    <source>
        <strain evidence="8 9">PRI2</strain>
    </source>
</reference>
<evidence type="ECO:0000313" key="9">
    <source>
        <dbReference type="Proteomes" id="UP000298493"/>
    </source>
</evidence>
<dbReference type="Gene3D" id="1.10.20.10">
    <property type="entry name" value="Histone, subunit A"/>
    <property type="match status" value="1"/>
</dbReference>
<comment type="similarity">
    <text evidence="2">Belongs to the TAF11 family.</text>
</comment>
<dbReference type="EMBL" id="SNSC02000005">
    <property type="protein sequence ID" value="TID24516.1"/>
    <property type="molecule type" value="Genomic_DNA"/>
</dbReference>
<accession>A0A4Z1PGW5</accession>
<comment type="caution">
    <text evidence="8">The sequence shown here is derived from an EMBL/GenBank/DDBJ whole genome shotgun (WGS) entry which is preliminary data.</text>
</comment>
<keyword evidence="9" id="KW-1185">Reference proteome</keyword>
<dbReference type="PANTHER" id="PTHR13218">
    <property type="entry name" value="TRANSCRIPTION INITIATION FACTOR TFIID SUBUNIT 11-RELATED"/>
    <property type="match status" value="1"/>
</dbReference>
<sequence length="312" mass="33095">MATSPPYHGAGSPPGSSIVLPKKRPSLGAPNASNKRRKQSAAGPSHLRQTSFPPENIPNQGSRSPSVDSNIVGTPSVMSGGSGLKKKRRRNAKGGGDDEGSITGSAITKGRSGMGTIAGGSLVNGADVDEDGEDDDDADGENGGAVAEGGQMDEAAKQQHKKNMEILFDAFTPDQEERYEKFRRVRLRKESVRKLTNHTVSQSVPANIITAIGGIAKSFVGDLVDRALDVQLEWLAVTTETWQGGPIAHDPAVKARIEQKNRGPLTPDHIREALRRYKKDNEGASAGFLGLSLEANGRENVAAKTGGKKLFR</sequence>
<organism evidence="8 9">
    <name type="scientific">Venturia nashicola</name>
    <dbReference type="NCBI Taxonomy" id="86259"/>
    <lineage>
        <taxon>Eukaryota</taxon>
        <taxon>Fungi</taxon>
        <taxon>Dikarya</taxon>
        <taxon>Ascomycota</taxon>
        <taxon>Pezizomycotina</taxon>
        <taxon>Dothideomycetes</taxon>
        <taxon>Pleosporomycetidae</taxon>
        <taxon>Venturiales</taxon>
        <taxon>Venturiaceae</taxon>
        <taxon>Venturia</taxon>
    </lineage>
</organism>
<evidence type="ECO:0000256" key="5">
    <source>
        <dbReference type="ARBA" id="ARBA00023242"/>
    </source>
</evidence>
<dbReference type="InterPro" id="IPR009072">
    <property type="entry name" value="Histone-fold"/>
</dbReference>
<gene>
    <name evidence="8" type="ORF">E6O75_ATG02881</name>
</gene>
<feature type="compositionally biased region" description="Polar residues" evidence="6">
    <location>
        <begin position="47"/>
        <end position="79"/>
    </location>
</feature>
<dbReference type="CDD" id="cd08048">
    <property type="entry name" value="HFD_TAF11"/>
    <property type="match status" value="1"/>
</dbReference>
<evidence type="ECO:0000259" key="7">
    <source>
        <dbReference type="Pfam" id="PF04719"/>
    </source>
</evidence>
<dbReference type="STRING" id="86259.A0A4Z1PGW5"/>
<dbReference type="GO" id="GO:0046982">
    <property type="term" value="F:protein heterodimerization activity"/>
    <property type="evidence" value="ECO:0007669"/>
    <property type="project" value="InterPro"/>
</dbReference>
<evidence type="ECO:0000256" key="6">
    <source>
        <dbReference type="SAM" id="MobiDB-lite"/>
    </source>
</evidence>
<keyword evidence="4" id="KW-0804">Transcription</keyword>
<dbReference type="GO" id="GO:0016251">
    <property type="term" value="F:RNA polymerase II general transcription initiation factor activity"/>
    <property type="evidence" value="ECO:0007669"/>
    <property type="project" value="TreeGrafter"/>
</dbReference>
<dbReference type="Pfam" id="PF04719">
    <property type="entry name" value="TAFII28"/>
    <property type="match status" value="1"/>
</dbReference>
<dbReference type="PANTHER" id="PTHR13218:SF8">
    <property type="entry name" value="TRANSCRIPTION INITIATION FACTOR TFIID SUBUNIT 11"/>
    <property type="match status" value="1"/>
</dbReference>
<keyword evidence="3" id="KW-0805">Transcription regulation</keyword>
<dbReference type="InterPro" id="IPR045127">
    <property type="entry name" value="TAF11-like"/>
</dbReference>
<feature type="compositionally biased region" description="Acidic residues" evidence="6">
    <location>
        <begin position="127"/>
        <end position="140"/>
    </location>
</feature>
<dbReference type="InterPro" id="IPR006809">
    <property type="entry name" value="TAFII28_dom"/>
</dbReference>
<feature type="region of interest" description="Disordered" evidence="6">
    <location>
        <begin position="1"/>
        <end position="148"/>
    </location>
</feature>
<proteinExistence type="inferred from homology"/>
<name>A0A4Z1PGW5_9PEZI</name>
<dbReference type="SUPFAM" id="SSF47113">
    <property type="entry name" value="Histone-fold"/>
    <property type="match status" value="1"/>
</dbReference>
<evidence type="ECO:0000256" key="2">
    <source>
        <dbReference type="ARBA" id="ARBA00009788"/>
    </source>
</evidence>
<dbReference type="GO" id="GO:0051123">
    <property type="term" value="P:RNA polymerase II preinitiation complex assembly"/>
    <property type="evidence" value="ECO:0007669"/>
    <property type="project" value="InterPro"/>
</dbReference>
<comment type="subcellular location">
    <subcellularLocation>
        <location evidence="1">Nucleus</location>
    </subcellularLocation>
</comment>
<dbReference type="GO" id="GO:0005669">
    <property type="term" value="C:transcription factor TFIID complex"/>
    <property type="evidence" value="ECO:0007669"/>
    <property type="project" value="InterPro"/>
</dbReference>
<keyword evidence="5" id="KW-0539">Nucleus</keyword>
<feature type="domain" description="TAFII28-like protein" evidence="7">
    <location>
        <begin position="167"/>
        <end position="276"/>
    </location>
</feature>
<evidence type="ECO:0000256" key="3">
    <source>
        <dbReference type="ARBA" id="ARBA00023015"/>
    </source>
</evidence>
<evidence type="ECO:0000256" key="4">
    <source>
        <dbReference type="ARBA" id="ARBA00023163"/>
    </source>
</evidence>
<evidence type="ECO:0000256" key="1">
    <source>
        <dbReference type="ARBA" id="ARBA00004123"/>
    </source>
</evidence>